<evidence type="ECO:0000313" key="9">
    <source>
        <dbReference type="Proteomes" id="UP000307968"/>
    </source>
</evidence>
<dbReference type="GO" id="GO:0051392">
    <property type="term" value="F:tRNA cytidine N4-acetyltransferase activity"/>
    <property type="evidence" value="ECO:0007669"/>
    <property type="project" value="TreeGrafter"/>
</dbReference>
<evidence type="ECO:0000259" key="6">
    <source>
        <dbReference type="Pfam" id="PF05127"/>
    </source>
</evidence>
<reference evidence="8 9" key="1">
    <citation type="submission" date="2019-05" db="EMBL/GenBank/DDBJ databases">
        <authorList>
            <consortium name="Pathogen Informatics"/>
        </authorList>
    </citation>
    <scope>NUCLEOTIDE SEQUENCE [LARGE SCALE GENOMIC DNA]</scope>
    <source>
        <strain evidence="8 9">NCTC12971</strain>
    </source>
</reference>
<organism evidence="8 9">
    <name type="scientific">Serratia rubidaea</name>
    <name type="common">Serratia marinorubra</name>
    <dbReference type="NCBI Taxonomy" id="61652"/>
    <lineage>
        <taxon>Bacteria</taxon>
        <taxon>Pseudomonadati</taxon>
        <taxon>Pseudomonadota</taxon>
        <taxon>Gammaproteobacteria</taxon>
        <taxon>Enterobacterales</taxon>
        <taxon>Yersiniaceae</taxon>
        <taxon>Serratia</taxon>
    </lineage>
</organism>
<dbReference type="Proteomes" id="UP000307968">
    <property type="component" value="Chromosome"/>
</dbReference>
<dbReference type="InterPro" id="IPR007807">
    <property type="entry name" value="TcmA/NAT10_helicase"/>
</dbReference>
<dbReference type="Pfam" id="PF08351">
    <property type="entry name" value="TmcA_N"/>
    <property type="match status" value="1"/>
</dbReference>
<dbReference type="AlphaFoldDB" id="A0A4U9HQ63"/>
<dbReference type="EC" id="2.3.1.193" evidence="8"/>
<feature type="domain" description="TcmA/NAT10 helicase" evidence="6">
    <location>
        <begin position="189"/>
        <end position="277"/>
    </location>
</feature>
<dbReference type="InterPro" id="IPR013562">
    <property type="entry name" value="TmcA/NAT10_N"/>
</dbReference>
<dbReference type="SUPFAM" id="SSF52540">
    <property type="entry name" value="P-loop containing nucleoside triphosphate hydrolases"/>
    <property type="match status" value="1"/>
</dbReference>
<keyword evidence="3" id="KW-0067">ATP-binding</keyword>
<keyword evidence="1 8" id="KW-0808">Transferase</keyword>
<sequence length="281" mass="30681">MQQRMQRQGHPPAAGVKRRRRLVPSAGATADGRHARRLAVGAAAKRRTARRALNSGEVRGLLGQERLHAVFDAGDGLDVEALAQLAGVLRAGSWLLLLTPPWQTWPQRRDADSQRWSDSPQPIATPHFIAHLQQRLTADAEVSIWQQGQPLQLAPLPARPDWQAPDGSPTGEQQALLTQLLAGERGIWVLTAPRGRGKSTLAGMLVQRSALNCWITGPSRAATEVAGRWAEDKAQFWAPDALLAHCRQSDSALADWLLVDEAAAIPAPLLQQLIAYFRGYC</sequence>
<evidence type="ECO:0000256" key="5">
    <source>
        <dbReference type="SAM" id="MobiDB-lite"/>
    </source>
</evidence>
<dbReference type="EMBL" id="LR590463">
    <property type="protein sequence ID" value="VTP65666.1"/>
    <property type="molecule type" value="Genomic_DNA"/>
</dbReference>
<evidence type="ECO:0000256" key="2">
    <source>
        <dbReference type="ARBA" id="ARBA00022741"/>
    </source>
</evidence>
<dbReference type="GO" id="GO:0002101">
    <property type="term" value="P:tRNA wobble cytosine modification"/>
    <property type="evidence" value="ECO:0007669"/>
    <property type="project" value="TreeGrafter"/>
</dbReference>
<dbReference type="Pfam" id="PF05127">
    <property type="entry name" value="NAT10_TcmA_helicase"/>
    <property type="match status" value="1"/>
</dbReference>
<evidence type="ECO:0000256" key="4">
    <source>
        <dbReference type="ARBA" id="ARBA00023315"/>
    </source>
</evidence>
<dbReference type="InterPro" id="IPR032672">
    <property type="entry name" value="TmcA/NAT10/Kre33"/>
</dbReference>
<dbReference type="Gene3D" id="3.40.50.300">
    <property type="entry name" value="P-loop containing nucleotide triphosphate hydrolases"/>
    <property type="match status" value="1"/>
</dbReference>
<dbReference type="GO" id="GO:1904812">
    <property type="term" value="P:rRNA acetylation involved in maturation of SSU-rRNA"/>
    <property type="evidence" value="ECO:0007669"/>
    <property type="project" value="TreeGrafter"/>
</dbReference>
<keyword evidence="4 8" id="KW-0012">Acyltransferase</keyword>
<gene>
    <name evidence="8" type="primary">tmcA_2</name>
    <name evidence="8" type="ORF">NCTC12971_04196</name>
</gene>
<dbReference type="InterPro" id="IPR027417">
    <property type="entry name" value="P-loop_NTPase"/>
</dbReference>
<dbReference type="GO" id="GO:0000049">
    <property type="term" value="F:tRNA binding"/>
    <property type="evidence" value="ECO:0007669"/>
    <property type="project" value="TreeGrafter"/>
</dbReference>
<protein>
    <submittedName>
        <fullName evidence="8">tRNA(Met) cytidine acetyltransferase TmcA</fullName>
        <ecNumber evidence="8">2.3.1.193</ecNumber>
    </submittedName>
</protein>
<dbReference type="PANTHER" id="PTHR10925">
    <property type="entry name" value="N-ACETYLTRANSFERASE 10"/>
    <property type="match status" value="1"/>
</dbReference>
<dbReference type="GO" id="GO:0051391">
    <property type="term" value="P:tRNA acetylation"/>
    <property type="evidence" value="ECO:0007669"/>
    <property type="project" value="TreeGrafter"/>
</dbReference>
<keyword evidence="2" id="KW-0547">Nucleotide-binding</keyword>
<evidence type="ECO:0000256" key="1">
    <source>
        <dbReference type="ARBA" id="ARBA00022679"/>
    </source>
</evidence>
<feature type="region of interest" description="Disordered" evidence="5">
    <location>
        <begin position="1"/>
        <end position="35"/>
    </location>
</feature>
<proteinExistence type="predicted"/>
<dbReference type="GO" id="GO:1990883">
    <property type="term" value="F:18S rRNA cytidine N-acetyltransferase activity"/>
    <property type="evidence" value="ECO:0007669"/>
    <property type="project" value="TreeGrafter"/>
</dbReference>
<evidence type="ECO:0000313" key="8">
    <source>
        <dbReference type="EMBL" id="VTP65666.1"/>
    </source>
</evidence>
<feature type="domain" description="TmcA/NAT10 N-terminal" evidence="7">
    <location>
        <begin position="38"/>
        <end position="147"/>
    </location>
</feature>
<evidence type="ECO:0000259" key="7">
    <source>
        <dbReference type="Pfam" id="PF08351"/>
    </source>
</evidence>
<name>A0A4U9HQ63_SERRU</name>
<dbReference type="GO" id="GO:0005524">
    <property type="term" value="F:ATP binding"/>
    <property type="evidence" value="ECO:0007669"/>
    <property type="project" value="UniProtKB-KW"/>
</dbReference>
<evidence type="ECO:0000256" key="3">
    <source>
        <dbReference type="ARBA" id="ARBA00022840"/>
    </source>
</evidence>
<dbReference type="PANTHER" id="PTHR10925:SF5">
    <property type="entry name" value="RNA CYTIDINE ACETYLTRANSFERASE"/>
    <property type="match status" value="1"/>
</dbReference>
<dbReference type="Gene3D" id="3.40.50.11040">
    <property type="match status" value="1"/>
</dbReference>
<accession>A0A4U9HQ63</accession>